<feature type="non-terminal residue" evidence="2">
    <location>
        <position position="211"/>
    </location>
</feature>
<dbReference type="Proteomes" id="UP000750711">
    <property type="component" value="Unassembled WGS sequence"/>
</dbReference>
<evidence type="ECO:0000313" key="2">
    <source>
        <dbReference type="EMBL" id="KAH0548059.1"/>
    </source>
</evidence>
<dbReference type="EMBL" id="JAGHQM010002885">
    <property type="protein sequence ID" value="KAH0548059.1"/>
    <property type="molecule type" value="Genomic_DNA"/>
</dbReference>
<evidence type="ECO:0000256" key="1">
    <source>
        <dbReference type="SAM" id="MobiDB-lite"/>
    </source>
</evidence>
<reference evidence="2" key="1">
    <citation type="submission" date="2021-03" db="EMBL/GenBank/DDBJ databases">
        <title>Comparative genomics and phylogenomic investigation of the class Geoglossomycetes provide insights into ecological specialization and systematics.</title>
        <authorList>
            <person name="Melie T."/>
            <person name="Pirro S."/>
            <person name="Miller A.N."/>
            <person name="Quandt A."/>
        </authorList>
    </citation>
    <scope>NUCLEOTIDE SEQUENCE</scope>
    <source>
        <strain evidence="2">CAQ_001_2017</strain>
    </source>
</reference>
<comment type="caution">
    <text evidence="2">The sequence shown here is derived from an EMBL/GenBank/DDBJ whole genome shotgun (WGS) entry which is preliminary data.</text>
</comment>
<evidence type="ECO:0000313" key="3">
    <source>
        <dbReference type="Proteomes" id="UP000750711"/>
    </source>
</evidence>
<protein>
    <submittedName>
        <fullName evidence="2">Uncharacterized protein</fullName>
    </submittedName>
</protein>
<name>A0A9P8L6G6_9PEZI</name>
<gene>
    <name evidence="2" type="ORF">GP486_008199</name>
</gene>
<proteinExistence type="predicted"/>
<accession>A0A9P8L6G6</accession>
<feature type="region of interest" description="Disordered" evidence="1">
    <location>
        <begin position="1"/>
        <end position="27"/>
    </location>
</feature>
<organism evidence="2 3">
    <name type="scientific">Trichoglossum hirsutum</name>
    <dbReference type="NCBI Taxonomy" id="265104"/>
    <lineage>
        <taxon>Eukaryota</taxon>
        <taxon>Fungi</taxon>
        <taxon>Dikarya</taxon>
        <taxon>Ascomycota</taxon>
        <taxon>Pezizomycotina</taxon>
        <taxon>Geoglossomycetes</taxon>
        <taxon>Geoglossales</taxon>
        <taxon>Geoglossaceae</taxon>
        <taxon>Trichoglossum</taxon>
    </lineage>
</organism>
<sequence>MARRAPLNAAAIPTKLSKPSKKQKTTVSTSKMFKATHKHKASHRTNSHVSAFKKAVSASRAHILTAHPATLSQAHATALSTVEATKSHYTGLSTGLLAQKTDLLAPLADETHIVAPNSTAKTKDGDSSSPLQKTVMLGPRIQAFKAMVKEKEAEVKRLWGEWSRVQEELSAAFAAAGKRMGDELAAEFREAEEEVLRCVQDAIQTMGESEE</sequence>
<dbReference type="AlphaFoldDB" id="A0A9P8L6G6"/>
<keyword evidence="3" id="KW-1185">Reference proteome</keyword>